<dbReference type="Pfam" id="PF01636">
    <property type="entry name" value="APH"/>
    <property type="match status" value="1"/>
</dbReference>
<evidence type="ECO:0000259" key="6">
    <source>
        <dbReference type="Pfam" id="PF01636"/>
    </source>
</evidence>
<evidence type="ECO:0000256" key="5">
    <source>
        <dbReference type="ARBA" id="ARBA00022840"/>
    </source>
</evidence>
<dbReference type="Gene3D" id="3.90.1200.10">
    <property type="match status" value="1"/>
</dbReference>
<keyword evidence="4 7" id="KW-0418">Kinase</keyword>
<evidence type="ECO:0000256" key="2">
    <source>
        <dbReference type="ARBA" id="ARBA00022679"/>
    </source>
</evidence>
<keyword evidence="2" id="KW-0808">Transferase</keyword>
<comment type="similarity">
    <text evidence="1">Belongs to the methylthioribose kinase family.</text>
</comment>
<dbReference type="PANTHER" id="PTHR34273:SF2">
    <property type="entry name" value="METHYLTHIORIBOSE KINASE"/>
    <property type="match status" value="1"/>
</dbReference>
<name>A0A4V1KRF3_9FLAO</name>
<reference evidence="7 8" key="1">
    <citation type="submission" date="2018-07" db="EMBL/GenBank/DDBJ databases">
        <title>Leeuwenhoekiella genomics.</title>
        <authorList>
            <person name="Tahon G."/>
            <person name="Willems A."/>
        </authorList>
    </citation>
    <scope>NUCLEOTIDE SEQUENCE [LARGE SCALE GENOMIC DNA]</scope>
    <source>
        <strain evidence="7 8">LMG 22550</strain>
    </source>
</reference>
<keyword evidence="5" id="KW-0067">ATP-binding</keyword>
<evidence type="ECO:0000313" key="8">
    <source>
        <dbReference type="Proteomes" id="UP000289238"/>
    </source>
</evidence>
<keyword evidence="3" id="KW-0547">Nucleotide-binding</keyword>
<evidence type="ECO:0000256" key="1">
    <source>
        <dbReference type="ARBA" id="ARBA00010165"/>
    </source>
</evidence>
<dbReference type="InterPro" id="IPR002575">
    <property type="entry name" value="Aminoglycoside_PTrfase"/>
</dbReference>
<proteinExistence type="inferred from homology"/>
<dbReference type="SUPFAM" id="SSF56112">
    <property type="entry name" value="Protein kinase-like (PK-like)"/>
    <property type="match status" value="1"/>
</dbReference>
<dbReference type="Proteomes" id="UP000289238">
    <property type="component" value="Unassembled WGS sequence"/>
</dbReference>
<evidence type="ECO:0000256" key="3">
    <source>
        <dbReference type="ARBA" id="ARBA00022741"/>
    </source>
</evidence>
<keyword evidence="8" id="KW-1185">Reference proteome</keyword>
<organism evidence="7 8">
    <name type="scientific">Leeuwenhoekiella aequorea</name>
    <dbReference type="NCBI Taxonomy" id="283736"/>
    <lineage>
        <taxon>Bacteria</taxon>
        <taxon>Pseudomonadati</taxon>
        <taxon>Bacteroidota</taxon>
        <taxon>Flavobacteriia</taxon>
        <taxon>Flavobacteriales</taxon>
        <taxon>Flavobacteriaceae</taxon>
        <taxon>Leeuwenhoekiella</taxon>
    </lineage>
</organism>
<feature type="domain" description="Aminoglycoside phosphotransferase" evidence="6">
    <location>
        <begin position="49"/>
        <end position="271"/>
    </location>
</feature>
<dbReference type="PANTHER" id="PTHR34273">
    <property type="entry name" value="METHYLTHIORIBOSE KINASE"/>
    <property type="match status" value="1"/>
</dbReference>
<dbReference type="EMBL" id="QOVM01000001">
    <property type="protein sequence ID" value="RXG24712.1"/>
    <property type="molecule type" value="Genomic_DNA"/>
</dbReference>
<dbReference type="Gene3D" id="3.30.200.20">
    <property type="entry name" value="Phosphorylase Kinase, domain 1"/>
    <property type="match status" value="1"/>
</dbReference>
<gene>
    <name evidence="7" type="ORF">DSM00_504</name>
</gene>
<accession>A0A4V1KRF3</accession>
<evidence type="ECO:0000313" key="7">
    <source>
        <dbReference type="EMBL" id="RXG24712.1"/>
    </source>
</evidence>
<dbReference type="AlphaFoldDB" id="A0A4V1KRF3"/>
<sequence length="338" mass="38434">MNSLMKNIRLTTNKTALESYLKAQGWLLLNETIEHVEIPGAGNMNFTLRIKTHDRSYIIKQSRDYVEKYPQVAAPEERALKEAAFYTLVSIEDTLSKLMPVLNGVDSENHVLNLEDLGSSTDYSYLYEKDTILEEDELQEIISFIARLHTSINTTTTTNTLANLEMRKLNHEHIYNYPYLADNGLDLNTILPGLAEVAALYKSDDVLKAELQILGSRYLKEGNTLLHGDYFPGSWLKTSKGLKIIDPEFCFFGDAEFELGVTLAHLKMAAQSEKIINKAIELYEEKAPLDKQLCYKYMAAELLRRILGLAQLPLTLSLEQRTHLLEEARSILVRNISN</sequence>
<evidence type="ECO:0000256" key="4">
    <source>
        <dbReference type="ARBA" id="ARBA00022777"/>
    </source>
</evidence>
<dbReference type="GO" id="GO:0005524">
    <property type="term" value="F:ATP binding"/>
    <property type="evidence" value="ECO:0007669"/>
    <property type="project" value="UniProtKB-KW"/>
</dbReference>
<dbReference type="GO" id="GO:0016301">
    <property type="term" value="F:kinase activity"/>
    <property type="evidence" value="ECO:0007669"/>
    <property type="project" value="UniProtKB-KW"/>
</dbReference>
<protein>
    <submittedName>
        <fullName evidence="7">5-methylthioribose kinase</fullName>
    </submittedName>
</protein>
<dbReference type="InterPro" id="IPR011009">
    <property type="entry name" value="Kinase-like_dom_sf"/>
</dbReference>
<comment type="caution">
    <text evidence="7">The sequence shown here is derived from an EMBL/GenBank/DDBJ whole genome shotgun (WGS) entry which is preliminary data.</text>
</comment>